<proteinExistence type="predicted"/>
<feature type="region of interest" description="Disordered" evidence="1">
    <location>
        <begin position="258"/>
        <end position="299"/>
    </location>
</feature>
<comment type="caution">
    <text evidence="2">The sequence shown here is derived from an EMBL/GenBank/DDBJ whole genome shotgun (WGS) entry which is preliminary data.</text>
</comment>
<accession>A0A7W9J3Z4</accession>
<dbReference type="RefSeq" id="WP_184794659.1">
    <property type="nucleotide sequence ID" value="NZ_JACHMY010000001.1"/>
</dbReference>
<dbReference type="EMBL" id="JACHMY010000001">
    <property type="protein sequence ID" value="MBB5834954.1"/>
    <property type="molecule type" value="Genomic_DNA"/>
</dbReference>
<gene>
    <name evidence="2" type="ORF">HDA39_001688</name>
</gene>
<name>A0A7W9J3Z4_9ACTN</name>
<evidence type="ECO:0000313" key="2">
    <source>
        <dbReference type="EMBL" id="MBB5834954.1"/>
    </source>
</evidence>
<organism evidence="2 3">
    <name type="scientific">Kribbella italica</name>
    <dbReference type="NCBI Taxonomy" id="1540520"/>
    <lineage>
        <taxon>Bacteria</taxon>
        <taxon>Bacillati</taxon>
        <taxon>Actinomycetota</taxon>
        <taxon>Actinomycetes</taxon>
        <taxon>Propionibacteriales</taxon>
        <taxon>Kribbellaceae</taxon>
        <taxon>Kribbella</taxon>
    </lineage>
</organism>
<sequence>MRRHIVPAVTTAAAVTGVVVLTLVTGAQPGNAADRPSSAYAIGADGQVPVSRTPYVESRDGRERSSSALELPKNPLLSARTATVTAGNDKASVELLDVTLGKGALDSVQLPPDLKKSCASLPATGADDLPVPDLPLPDLGLPLPDLSTVDLPAKNLPDLCNLLLTPPSSILGIDSVNVWCDGDKGGVDIGSLTLLGQKLQIPGTEQGAVIPAAPLATITVNQQTPQTDGSFTVTGLTINLGDGAQVIRLASATCAKPAAKATPTPKPSDRPQPVPSNDVGYPPAAPVPTPVKTHHPVTG</sequence>
<keyword evidence="3" id="KW-1185">Reference proteome</keyword>
<evidence type="ECO:0000313" key="3">
    <source>
        <dbReference type="Proteomes" id="UP000549971"/>
    </source>
</evidence>
<dbReference type="Proteomes" id="UP000549971">
    <property type="component" value="Unassembled WGS sequence"/>
</dbReference>
<dbReference type="AlphaFoldDB" id="A0A7W9J3Z4"/>
<protein>
    <submittedName>
        <fullName evidence="2">Uncharacterized protein</fullName>
    </submittedName>
</protein>
<reference evidence="2 3" key="1">
    <citation type="submission" date="2020-08" db="EMBL/GenBank/DDBJ databases">
        <title>Sequencing the genomes of 1000 actinobacteria strains.</title>
        <authorList>
            <person name="Klenk H.-P."/>
        </authorList>
    </citation>
    <scope>NUCLEOTIDE SEQUENCE [LARGE SCALE GENOMIC DNA]</scope>
    <source>
        <strain evidence="2 3">DSM 28967</strain>
    </source>
</reference>
<feature type="compositionally biased region" description="Pro residues" evidence="1">
    <location>
        <begin position="264"/>
        <end position="274"/>
    </location>
</feature>
<evidence type="ECO:0000256" key="1">
    <source>
        <dbReference type="SAM" id="MobiDB-lite"/>
    </source>
</evidence>